<keyword evidence="2" id="KW-1185">Reference proteome</keyword>
<evidence type="ECO:0008006" key="3">
    <source>
        <dbReference type="Google" id="ProtNLM"/>
    </source>
</evidence>
<dbReference type="Proteomes" id="UP000323000">
    <property type="component" value="Chromosome 2"/>
</dbReference>
<reference evidence="2" key="1">
    <citation type="journal article" date="2019" name="Gigascience">
        <title>De novo genome assembly of the endangered Acer yangbiense, a plant species with extremely small populations endemic to Yunnan Province, China.</title>
        <authorList>
            <person name="Yang J."/>
            <person name="Wariss H.M."/>
            <person name="Tao L."/>
            <person name="Zhang R."/>
            <person name="Yun Q."/>
            <person name="Hollingsworth P."/>
            <person name="Dao Z."/>
            <person name="Luo G."/>
            <person name="Guo H."/>
            <person name="Ma Y."/>
            <person name="Sun W."/>
        </authorList>
    </citation>
    <scope>NUCLEOTIDE SEQUENCE [LARGE SCALE GENOMIC DNA]</scope>
    <source>
        <strain evidence="2">cv. Malutang</strain>
    </source>
</reference>
<dbReference type="PANTHER" id="PTHR32444:SF247">
    <property type="entry name" value="OS01G0958200 PROTEIN"/>
    <property type="match status" value="1"/>
</dbReference>
<accession>A0A5C7IIJ7</accession>
<protein>
    <recommendedName>
        <fullName evidence="3">Apple domain-containing protein</fullName>
    </recommendedName>
</protein>
<name>A0A5C7IIJ7_9ROSI</name>
<dbReference type="AlphaFoldDB" id="A0A5C7IIJ7"/>
<comment type="caution">
    <text evidence="1">The sequence shown here is derived from an EMBL/GenBank/DDBJ whole genome shotgun (WGS) entry which is preliminary data.</text>
</comment>
<gene>
    <name evidence="1" type="ORF">EZV62_004008</name>
</gene>
<evidence type="ECO:0000313" key="2">
    <source>
        <dbReference type="Proteomes" id="UP000323000"/>
    </source>
</evidence>
<proteinExistence type="predicted"/>
<dbReference type="EMBL" id="VAHF01000002">
    <property type="protein sequence ID" value="TXG69073.1"/>
    <property type="molecule type" value="Genomic_DNA"/>
</dbReference>
<evidence type="ECO:0000313" key="1">
    <source>
        <dbReference type="EMBL" id="TXG69073.1"/>
    </source>
</evidence>
<dbReference type="PANTHER" id="PTHR32444">
    <property type="entry name" value="BULB-TYPE LECTIN DOMAIN-CONTAINING PROTEIN"/>
    <property type="match status" value="1"/>
</dbReference>
<organism evidence="1 2">
    <name type="scientific">Acer yangbiense</name>
    <dbReference type="NCBI Taxonomy" id="1000413"/>
    <lineage>
        <taxon>Eukaryota</taxon>
        <taxon>Viridiplantae</taxon>
        <taxon>Streptophyta</taxon>
        <taxon>Embryophyta</taxon>
        <taxon>Tracheophyta</taxon>
        <taxon>Spermatophyta</taxon>
        <taxon>Magnoliopsida</taxon>
        <taxon>eudicotyledons</taxon>
        <taxon>Gunneridae</taxon>
        <taxon>Pentapetalae</taxon>
        <taxon>rosids</taxon>
        <taxon>malvids</taxon>
        <taxon>Sapindales</taxon>
        <taxon>Sapindaceae</taxon>
        <taxon>Hippocastanoideae</taxon>
        <taxon>Acereae</taxon>
        <taxon>Acer</taxon>
    </lineage>
</organism>
<sequence>MPPTLDGVFLFLDKYFAATARAAIPWAQRTELILDFGKLKFRFFGLPSTTNRYVGIWYNKGGKEPQYADILWVANQNNPIKNASSGFLKIDNTEGNLKIFPNDQGNPIAITSVGSGVGSGTGNRTYFVNEDVSNPKLRIEFLGGLQDDDNSFLSCPYSTCGVEELPACRGNHLGFMYKHGFMSGDGMKFKENDDIILRDCKLKCLNNCSCVAMLSPMKKMKTVVRFGAEGHSL</sequence>